<gene>
    <name evidence="1" type="ORF">RSO01_07050</name>
</gene>
<dbReference type="Gene3D" id="3.30.70.100">
    <property type="match status" value="2"/>
</dbReference>
<dbReference type="Proteomes" id="UP000321058">
    <property type="component" value="Unassembled WGS sequence"/>
</dbReference>
<comment type="caution">
    <text evidence="1">The sequence shown here is derived from an EMBL/GenBank/DDBJ whole genome shotgun (WGS) entry which is preliminary data.</text>
</comment>
<dbReference type="EMBL" id="BKAJ01000012">
    <property type="protein sequence ID" value="GEP53539.1"/>
    <property type="molecule type" value="Genomic_DNA"/>
</dbReference>
<accession>A0A512N3G6</accession>
<dbReference type="AlphaFoldDB" id="A0A512N3G6"/>
<protein>
    <recommendedName>
        <fullName evidence="3">RNA signal recognition particle</fullName>
    </recommendedName>
</protein>
<reference evidence="1 2" key="1">
    <citation type="submission" date="2019-07" db="EMBL/GenBank/DDBJ databases">
        <title>Whole genome shotgun sequence of Reyranella soli NBRC 108950.</title>
        <authorList>
            <person name="Hosoyama A."/>
            <person name="Uohara A."/>
            <person name="Ohji S."/>
            <person name="Ichikawa N."/>
        </authorList>
    </citation>
    <scope>NUCLEOTIDE SEQUENCE [LARGE SCALE GENOMIC DNA]</scope>
    <source>
        <strain evidence="1 2">NBRC 108950</strain>
    </source>
</reference>
<name>A0A512N3G6_9HYPH</name>
<dbReference type="RefSeq" id="WP_147146278.1">
    <property type="nucleotide sequence ID" value="NZ_BKAJ01000012.1"/>
</dbReference>
<dbReference type="InterPro" id="IPR009874">
    <property type="entry name" value="DUF1428"/>
</dbReference>
<evidence type="ECO:0000313" key="2">
    <source>
        <dbReference type="Proteomes" id="UP000321058"/>
    </source>
</evidence>
<keyword evidence="2" id="KW-1185">Reference proteome</keyword>
<organism evidence="1 2">
    <name type="scientific">Reyranella soli</name>
    <dbReference type="NCBI Taxonomy" id="1230389"/>
    <lineage>
        <taxon>Bacteria</taxon>
        <taxon>Pseudomonadati</taxon>
        <taxon>Pseudomonadota</taxon>
        <taxon>Alphaproteobacteria</taxon>
        <taxon>Hyphomicrobiales</taxon>
        <taxon>Reyranellaceae</taxon>
        <taxon>Reyranella</taxon>
    </lineage>
</organism>
<evidence type="ECO:0008006" key="3">
    <source>
        <dbReference type="Google" id="ProtNLM"/>
    </source>
</evidence>
<dbReference type="Pfam" id="PF07237">
    <property type="entry name" value="DUF1428"/>
    <property type="match status" value="2"/>
</dbReference>
<dbReference type="OrthoDB" id="9792392at2"/>
<dbReference type="InterPro" id="IPR011008">
    <property type="entry name" value="Dimeric_a/b-barrel"/>
</dbReference>
<proteinExistence type="predicted"/>
<dbReference type="SUPFAM" id="SSF54909">
    <property type="entry name" value="Dimeric alpha+beta barrel"/>
    <property type="match status" value="2"/>
</dbReference>
<sequence length="239" mass="26234">MTYVAGFVAAVPAANKEAYAKHAVEAAPIFKEFGATRMVEAWGDDVPDGKVTDFKGAVKAKPDEVVVFSWMEFPSKDAHNAATQKIMSDPRMKEIGASMPFDGKRMIYGGFATLIDDGARTKPGYVDGYLVPVPNDKKEAYRALAQKAAVVFKDHGAIRVVEAWGDDVPDGKVTDYKGAVKATADENIVYSWVEWPNKQARDEGWKKVMADERMQPGQNAMPFDGKRMIYGGFAPILDT</sequence>
<evidence type="ECO:0000313" key="1">
    <source>
        <dbReference type="EMBL" id="GEP53539.1"/>
    </source>
</evidence>